<dbReference type="PANTHER" id="PTHR30605">
    <property type="entry name" value="ANHYDRO-N-ACETYLMURAMIC ACID KINASE"/>
    <property type="match status" value="1"/>
</dbReference>
<dbReference type="GO" id="GO:0016773">
    <property type="term" value="F:phosphotransferase activity, alcohol group as acceptor"/>
    <property type="evidence" value="ECO:0007669"/>
    <property type="project" value="InterPro"/>
</dbReference>
<dbReference type="GO" id="GO:0016301">
    <property type="term" value="F:kinase activity"/>
    <property type="evidence" value="ECO:0007669"/>
    <property type="project" value="UniProtKB-KW"/>
</dbReference>
<keyword evidence="2" id="KW-1185">Reference proteome</keyword>
<dbReference type="GO" id="GO:0009254">
    <property type="term" value="P:peptidoglycan turnover"/>
    <property type="evidence" value="ECO:0007669"/>
    <property type="project" value="InterPro"/>
</dbReference>
<dbReference type="InterPro" id="IPR043129">
    <property type="entry name" value="ATPase_NBD"/>
</dbReference>
<evidence type="ECO:0000313" key="1">
    <source>
        <dbReference type="EMBL" id="CEN49233.1"/>
    </source>
</evidence>
<dbReference type="SUPFAM" id="SSF53067">
    <property type="entry name" value="Actin-like ATPase domain"/>
    <property type="match status" value="1"/>
</dbReference>
<gene>
    <name evidence="1" type="ORF">CCAND38_80025</name>
</gene>
<organism evidence="1 2">
    <name type="scientific">Capnocytophaga canis</name>
    <dbReference type="NCBI Taxonomy" id="1848903"/>
    <lineage>
        <taxon>Bacteria</taxon>
        <taxon>Pseudomonadati</taxon>
        <taxon>Bacteroidota</taxon>
        <taxon>Flavobacteriia</taxon>
        <taxon>Flavobacteriales</taxon>
        <taxon>Flavobacteriaceae</taxon>
        <taxon>Capnocytophaga</taxon>
    </lineage>
</organism>
<dbReference type="RefSeq" id="WP_042345221.1">
    <property type="nucleotide sequence ID" value="NZ_CDOI01000195.1"/>
</dbReference>
<protein>
    <submittedName>
        <fullName evidence="1">AnhMurNAc kinase</fullName>
    </submittedName>
</protein>
<dbReference type="NCBIfam" id="NF007144">
    <property type="entry name" value="PRK09585.2-3"/>
    <property type="match status" value="1"/>
</dbReference>
<dbReference type="Proteomes" id="UP000045051">
    <property type="component" value="Unassembled WGS sequence"/>
</dbReference>
<dbReference type="Gene3D" id="3.30.420.40">
    <property type="match status" value="2"/>
</dbReference>
<name>A0A0B7IH09_9FLAO</name>
<dbReference type="InterPro" id="IPR005338">
    <property type="entry name" value="Anhydro_N_Ac-Mur_kinase"/>
</dbReference>
<dbReference type="PANTHER" id="PTHR30605:SF0">
    <property type="entry name" value="ANHYDRO-N-ACETYLMURAMIC ACID KINASE"/>
    <property type="match status" value="1"/>
</dbReference>
<dbReference type="AlphaFoldDB" id="A0A0B7IH09"/>
<dbReference type="GO" id="GO:0005524">
    <property type="term" value="F:ATP binding"/>
    <property type="evidence" value="ECO:0007669"/>
    <property type="project" value="InterPro"/>
</dbReference>
<proteinExistence type="predicted"/>
<dbReference type="GO" id="GO:0006040">
    <property type="term" value="P:amino sugar metabolic process"/>
    <property type="evidence" value="ECO:0007669"/>
    <property type="project" value="InterPro"/>
</dbReference>
<reference evidence="1 2" key="1">
    <citation type="submission" date="2015-01" db="EMBL/GenBank/DDBJ databases">
        <authorList>
            <person name="Xiang T."/>
            <person name="Song Y."/>
            <person name="Huang L."/>
            <person name="Wang B."/>
            <person name="Wu P."/>
        </authorList>
    </citation>
    <scope>NUCLEOTIDE SEQUENCE [LARGE SCALE GENOMIC DNA]</scope>
    <source>
        <strain evidence="1 2">CcD38</strain>
    </source>
</reference>
<dbReference type="Pfam" id="PF03702">
    <property type="entry name" value="AnmK"/>
    <property type="match status" value="1"/>
</dbReference>
<sequence length="360" mass="40434">MEIYNVIGLMSGTSLDGLDIAYCQFSYNGQWRFKILKTKHVVYEDKQKNELKEAVKLSAIDLLALHHSYGQWLGEQVKQFIDDEQLIVDFIASHGHTVHHQPQRGISCQIGCGQYLSNISGLPVVNDFRSGDLALGGQGAPLVPIGDRYLFGEYDFCLNLGGISNISFEDNGLRIAYDIGIGNMLLNYISQKIGKPYDKNGEIARHGTVNNVIFEQLNSLEYYKLTYPKSTGYEWFQAKIRPVIDSSDDSIENLLCTSVHHIAYSICQEVTSYSKNTDNQRLLVTGGGALNTFLIETMRDYMNKSVLIVIPERAIIDYKEALIFGFLGVLRKRHEINILRSVTGATDDSCGGVFYFPNKK</sequence>
<keyword evidence="1" id="KW-0808">Transferase</keyword>
<evidence type="ECO:0000313" key="2">
    <source>
        <dbReference type="Proteomes" id="UP000045051"/>
    </source>
</evidence>
<accession>A0A0B7IH09</accession>
<dbReference type="EMBL" id="CDOI01000195">
    <property type="protein sequence ID" value="CEN49233.1"/>
    <property type="molecule type" value="Genomic_DNA"/>
</dbReference>
<keyword evidence="1" id="KW-0418">Kinase</keyword>